<evidence type="ECO:0000313" key="6">
    <source>
        <dbReference type="EMBL" id="KIK91846.1"/>
    </source>
</evidence>
<dbReference type="HOGENOM" id="CLU_037769_2_0_1"/>
<comment type="similarity">
    <text evidence="1">Belongs to the HGH1 family.</text>
</comment>
<evidence type="ECO:0000259" key="5">
    <source>
        <dbReference type="Pfam" id="PF04064"/>
    </source>
</evidence>
<dbReference type="OrthoDB" id="338814at2759"/>
<dbReference type="Gene3D" id="1.25.10.10">
    <property type="entry name" value="Leucine-rich Repeat Variant"/>
    <property type="match status" value="1"/>
</dbReference>
<name>A0A0D0DTH0_9AGAM</name>
<evidence type="ECO:0000259" key="4">
    <source>
        <dbReference type="Pfam" id="PF04063"/>
    </source>
</evidence>
<evidence type="ECO:0000256" key="3">
    <source>
        <dbReference type="SAM" id="MobiDB-lite"/>
    </source>
</evidence>
<evidence type="ECO:0000256" key="2">
    <source>
        <dbReference type="ARBA" id="ARBA00014076"/>
    </source>
</evidence>
<dbReference type="PANTHER" id="PTHR13387:SF9">
    <property type="entry name" value="PROTEIN HGH1 HOMOLOG"/>
    <property type="match status" value="1"/>
</dbReference>
<evidence type="ECO:0000256" key="1">
    <source>
        <dbReference type="ARBA" id="ARBA00006712"/>
    </source>
</evidence>
<dbReference type="PANTHER" id="PTHR13387">
    <property type="entry name" value="PROTEIN HGH1 HOMOLOG"/>
    <property type="match status" value="1"/>
</dbReference>
<sequence>MGSQLVELLPFLRDRNPQVRQIALSNLLGQTPKDSPHRSIFFQGLQQGGLQKHKETDVIRDLKLLCRDQLVRIHAVAHDAFRALVNLSDSPLLVPFLTEPSFLVFLASYILNPDAILADLASMLLSNLTSSSSPCAALLSLEIPVIPMVSRTSQVSYYPTQSRSGTCSAPVPYPSTEPQQVPALPLLLEAFIQAASVDSSGDKSKRLRKGDLHFLSSVFANISTSPAGRFFFLTPRPSDVMKADSALEYPLSKIVALTEHQDTIRRGGVAATIKNCAFYTPAHQAILSPDATIVAVPPSSVVAPGVDALPYILLPLAGPEELDLEVESSVACIYSHLTTDFQDQEILPSALQFLPPTKKREADSVLRLVYVETLLLLCTTRWGRDYLRASGVYEIIRGAHMEETVDKVSEHIERLVQLIKGTEGSETAGDQVDAPSNMQQKDENTDDEDNRIEEV</sequence>
<proteinExistence type="inferred from homology"/>
<dbReference type="AlphaFoldDB" id="A0A0D0DTH0"/>
<feature type="domain" description="Protein HGH1 N-terminal" evidence="4">
    <location>
        <begin position="109"/>
        <end position="367"/>
    </location>
</feature>
<protein>
    <recommendedName>
        <fullName evidence="2">Protein HGH1 homolog</fullName>
    </recommendedName>
</protein>
<dbReference type="FunCoup" id="A0A0D0DTH0">
    <property type="interactions" value="584"/>
</dbReference>
<organism evidence="6 7">
    <name type="scientific">Paxillus rubicundulus Ve08.2h10</name>
    <dbReference type="NCBI Taxonomy" id="930991"/>
    <lineage>
        <taxon>Eukaryota</taxon>
        <taxon>Fungi</taxon>
        <taxon>Dikarya</taxon>
        <taxon>Basidiomycota</taxon>
        <taxon>Agaricomycotina</taxon>
        <taxon>Agaricomycetes</taxon>
        <taxon>Agaricomycetidae</taxon>
        <taxon>Boletales</taxon>
        <taxon>Paxilineae</taxon>
        <taxon>Paxillaceae</taxon>
        <taxon>Paxillus</taxon>
    </lineage>
</organism>
<evidence type="ECO:0000313" key="7">
    <source>
        <dbReference type="Proteomes" id="UP000054538"/>
    </source>
</evidence>
<reference evidence="6 7" key="1">
    <citation type="submission" date="2014-04" db="EMBL/GenBank/DDBJ databases">
        <authorList>
            <consortium name="DOE Joint Genome Institute"/>
            <person name="Kuo A."/>
            <person name="Kohler A."/>
            <person name="Jargeat P."/>
            <person name="Nagy L.G."/>
            <person name="Floudas D."/>
            <person name="Copeland A."/>
            <person name="Barry K.W."/>
            <person name="Cichocki N."/>
            <person name="Veneault-Fourrey C."/>
            <person name="LaButti K."/>
            <person name="Lindquist E.A."/>
            <person name="Lipzen A."/>
            <person name="Lundell T."/>
            <person name="Morin E."/>
            <person name="Murat C."/>
            <person name="Sun H."/>
            <person name="Tunlid A."/>
            <person name="Henrissat B."/>
            <person name="Grigoriev I.V."/>
            <person name="Hibbett D.S."/>
            <person name="Martin F."/>
            <person name="Nordberg H.P."/>
            <person name="Cantor M.N."/>
            <person name="Hua S.X."/>
        </authorList>
    </citation>
    <scope>NUCLEOTIDE SEQUENCE [LARGE SCALE GENOMIC DNA]</scope>
    <source>
        <strain evidence="6 7">Ve08.2h10</strain>
    </source>
</reference>
<dbReference type="Proteomes" id="UP000054538">
    <property type="component" value="Unassembled WGS sequence"/>
</dbReference>
<keyword evidence="7" id="KW-1185">Reference proteome</keyword>
<dbReference type="InterPro" id="IPR011989">
    <property type="entry name" value="ARM-like"/>
</dbReference>
<accession>A0A0D0DTH0</accession>
<dbReference type="STRING" id="930991.A0A0D0DTH0"/>
<dbReference type="InterPro" id="IPR039717">
    <property type="entry name" value="Hgh1"/>
</dbReference>
<dbReference type="InterPro" id="IPR016024">
    <property type="entry name" value="ARM-type_fold"/>
</dbReference>
<dbReference type="EMBL" id="KN825341">
    <property type="protein sequence ID" value="KIK91846.1"/>
    <property type="molecule type" value="Genomic_DNA"/>
</dbReference>
<dbReference type="InterPro" id="IPR007205">
    <property type="entry name" value="Protein_HGH1_N"/>
</dbReference>
<reference evidence="7" key="2">
    <citation type="submission" date="2015-01" db="EMBL/GenBank/DDBJ databases">
        <title>Evolutionary Origins and Diversification of the Mycorrhizal Mutualists.</title>
        <authorList>
            <consortium name="DOE Joint Genome Institute"/>
            <consortium name="Mycorrhizal Genomics Consortium"/>
            <person name="Kohler A."/>
            <person name="Kuo A."/>
            <person name="Nagy L.G."/>
            <person name="Floudas D."/>
            <person name="Copeland A."/>
            <person name="Barry K.W."/>
            <person name="Cichocki N."/>
            <person name="Veneault-Fourrey C."/>
            <person name="LaButti K."/>
            <person name="Lindquist E.A."/>
            <person name="Lipzen A."/>
            <person name="Lundell T."/>
            <person name="Morin E."/>
            <person name="Murat C."/>
            <person name="Riley R."/>
            <person name="Ohm R."/>
            <person name="Sun H."/>
            <person name="Tunlid A."/>
            <person name="Henrissat B."/>
            <person name="Grigoriev I.V."/>
            <person name="Hibbett D.S."/>
            <person name="Martin F."/>
        </authorList>
    </citation>
    <scope>NUCLEOTIDE SEQUENCE [LARGE SCALE GENOMIC DNA]</scope>
    <source>
        <strain evidence="7">Ve08.2h10</strain>
    </source>
</reference>
<dbReference type="InterPro" id="IPR007206">
    <property type="entry name" value="Protein_HGH1_C"/>
</dbReference>
<feature type="domain" description="Protein HGH1 C-terminal" evidence="5">
    <location>
        <begin position="373"/>
        <end position="426"/>
    </location>
</feature>
<gene>
    <name evidence="6" type="ORF">PAXRUDRAFT_26903</name>
</gene>
<dbReference type="SUPFAM" id="SSF48371">
    <property type="entry name" value="ARM repeat"/>
    <property type="match status" value="1"/>
</dbReference>
<feature type="compositionally biased region" description="Acidic residues" evidence="3">
    <location>
        <begin position="444"/>
        <end position="455"/>
    </location>
</feature>
<dbReference type="Pfam" id="PF04063">
    <property type="entry name" value="DUF383"/>
    <property type="match status" value="1"/>
</dbReference>
<dbReference type="InParanoid" id="A0A0D0DTH0"/>
<feature type="region of interest" description="Disordered" evidence="3">
    <location>
        <begin position="423"/>
        <end position="455"/>
    </location>
</feature>
<dbReference type="Pfam" id="PF04064">
    <property type="entry name" value="DUF384"/>
    <property type="match status" value="1"/>
</dbReference>